<evidence type="ECO:0000256" key="11">
    <source>
        <dbReference type="SAM" id="MobiDB-lite"/>
    </source>
</evidence>
<feature type="region of interest" description="Disordered" evidence="11">
    <location>
        <begin position="1359"/>
        <end position="1382"/>
    </location>
</feature>
<feature type="compositionally biased region" description="Pro residues" evidence="11">
    <location>
        <begin position="133"/>
        <end position="143"/>
    </location>
</feature>
<feature type="region of interest" description="Disordered" evidence="11">
    <location>
        <begin position="1"/>
        <end position="71"/>
    </location>
</feature>
<dbReference type="GO" id="GO:0016020">
    <property type="term" value="C:membrane"/>
    <property type="evidence" value="ECO:0007669"/>
    <property type="project" value="UniProtKB-SubCell"/>
</dbReference>
<evidence type="ECO:0000256" key="7">
    <source>
        <dbReference type="ARBA" id="ARBA00022989"/>
    </source>
</evidence>
<keyword evidence="4 12" id="KW-0812">Transmembrane</keyword>
<feature type="region of interest" description="Disordered" evidence="11">
    <location>
        <begin position="767"/>
        <end position="808"/>
    </location>
</feature>
<keyword evidence="6" id="KW-0630">Potassium</keyword>
<comment type="caution">
    <text evidence="15">The sequence shown here is derived from an EMBL/GenBank/DDBJ whole genome shotgun (WGS) entry which is preliminary data.</text>
</comment>
<sequence>MRDPPASLPVSPAKSGQMHYHPESHRPERSPLRYENRPPSAYVPETHRPFSFGSESSSSGSSINDVPPPPYRNLRVAQVAETRSLQNEARQPLGRGAYGTFHGPSTSARGATRRSVLSLDAPVAMSSLEGDPPVGPVEVPPGANPKGTIFDTYPRDDFTPFEAFSTDQAYQTMRDAIQRQTLFARGKAIRAEPALRQRLAFYIDTTQVGRAWDLLDALVNFLLVLVYVWNTQYVTEVNPRLPFGAQLADLALAALLLLLFLPRYYLAAEQLAFARSFQSLTTLLATLPPIAAFFLARLDPQFDATFMSAGFLIYVYPIRIVRLQMSIFSCLVPVKSGFMAFSAITRKALRLGLGILTTLLTVSAFVHLVTYIQRKPTDALLDFGEAFFFTTVSSTSGLSTDLVPDNAFTRIVILYIMIVGAVFIPANLSELLTLMARQSRYPTRFTPAAHQSHVLLVGRMEPMSLFEFLREFFCEDHGLVTVNTVVVIMGAEDPPEDVANVLNDPAFVNRVKYVRGSPTSFSNLQKVCANRAKACFLLTNKMHTSQDPEVEDATTVMFALAVKKYCRTMNKRLKLYAQVLVPETETHLEYLTNRTICVDELRLGLLAQSCVIPGFASLIHLLTTSITDSTSDKILESLEGRPHMNWIKEYVRGASQEIYSITFSDFVVGNTFSQVAEVFYAHFGATLFALRLQLPDTEAIFAAGEPTTRSKKWHLVINPARHVLQGNETGFVIATTSEIADAISQFGGSFLPGTLPGETSFHQSILVPSSPSCQRPTIVGHSSAGVEPTRRPPSRQASPPLGFTDTTPLLADPVHDALALDEIEDAGLDLDMRKANLVFMEPDEDEEYEESGGTDAGETEEGQGEPMGKTPAASVMEGSKTPDALSRTTTGDSKGPLNAKMAGSSTPANDAEAQAARTRSAILQKNIKQAQAAAIAEMGEEAALTLLKDVDEAIDMEEGGPVDNETGLGITEGEGEGLGAEDPLGTNDDQLRGTTTSPTPTGPVSPGPATDTLASLSERRREKLPIGRAHEDTARLVLDDTALPLAIAVPSGDGTGSDTGLQGCDRSRPPYHRSHRHFLEHHNHGRRHHRRYHRHHHNSSGHGDRPAKALKSPGPPADPFFTIPRDLGDHIVICDTGGAFPPNLEYFIGCLRVPHRDNAPVHSPFSATGDLPIVILSKNEPSGSQQRLLASFGNVYMVRGSALIRKDLFKAHIHLARKAVVLSGLQHQSGDSTQHTADASALLAVLNIESLSQSDDFFIVVEFIHRENMKFIGESETVPIDEMYAQAILRPSFMSGHVFAPCMLDTLICQTYYNNHILDIVKHLIFSHRLADDTVQLYFSPPPPAATTTAETETCLVDTQAPEDEDSASENSIPPNGGVEPEPPVTTNLYGHSFLVDVPAEFFGRLYLSLFTELCRVHCAVPLGLYRAVSHNRHPLCYVLVNPGPTMVLRRGDRVYVLSDCAPY</sequence>
<feature type="region of interest" description="Disordered" evidence="11">
    <location>
        <begin position="87"/>
        <end position="113"/>
    </location>
</feature>
<dbReference type="Pfam" id="PF03493">
    <property type="entry name" value="BK_channel_a"/>
    <property type="match status" value="1"/>
</dbReference>
<gene>
    <name evidence="15" type="ORF">IWQ60_000704</name>
</gene>
<evidence type="ECO:0000256" key="4">
    <source>
        <dbReference type="ARBA" id="ARBA00022692"/>
    </source>
</evidence>
<evidence type="ECO:0000256" key="9">
    <source>
        <dbReference type="ARBA" id="ARBA00023136"/>
    </source>
</evidence>
<dbReference type="InterPro" id="IPR003148">
    <property type="entry name" value="RCK_N"/>
</dbReference>
<dbReference type="InterPro" id="IPR047871">
    <property type="entry name" value="K_chnl_Slo-like"/>
</dbReference>
<evidence type="ECO:0000256" key="12">
    <source>
        <dbReference type="SAM" id="Phobius"/>
    </source>
</evidence>
<feature type="region of interest" description="Disordered" evidence="11">
    <location>
        <begin position="127"/>
        <end position="151"/>
    </location>
</feature>
<keyword evidence="10" id="KW-0407">Ion channel</keyword>
<keyword evidence="9 12" id="KW-0472">Membrane</keyword>
<evidence type="ECO:0000259" key="13">
    <source>
        <dbReference type="Pfam" id="PF03493"/>
    </source>
</evidence>
<feature type="transmembrane region" description="Helical" evidence="12">
    <location>
        <begin position="273"/>
        <end position="296"/>
    </location>
</feature>
<proteinExistence type="predicted"/>
<keyword evidence="5" id="KW-0631">Potassium channel</keyword>
<feature type="transmembrane region" description="Helical" evidence="12">
    <location>
        <begin position="351"/>
        <end position="372"/>
    </location>
</feature>
<evidence type="ECO:0000313" key="15">
    <source>
        <dbReference type="EMBL" id="KAJ1929975.1"/>
    </source>
</evidence>
<dbReference type="Proteomes" id="UP001150569">
    <property type="component" value="Unassembled WGS sequence"/>
</dbReference>
<name>A0A9W8AL75_9FUNG</name>
<keyword evidence="16" id="KW-1185">Reference proteome</keyword>
<dbReference type="Gene3D" id="3.40.50.720">
    <property type="entry name" value="NAD(P)-binding Rossmann-like Domain"/>
    <property type="match status" value="2"/>
</dbReference>
<dbReference type="EMBL" id="JANBPT010000019">
    <property type="protein sequence ID" value="KAJ1929975.1"/>
    <property type="molecule type" value="Genomic_DNA"/>
</dbReference>
<feature type="transmembrane region" description="Helical" evidence="12">
    <location>
        <begin position="211"/>
        <end position="229"/>
    </location>
</feature>
<feature type="compositionally biased region" description="Basic and acidic residues" evidence="11">
    <location>
        <begin position="20"/>
        <end position="36"/>
    </location>
</feature>
<feature type="region of interest" description="Disordered" evidence="11">
    <location>
        <begin position="957"/>
        <end position="1012"/>
    </location>
</feature>
<feature type="compositionally biased region" description="Low complexity" evidence="11">
    <location>
        <begin position="50"/>
        <end position="62"/>
    </location>
</feature>
<evidence type="ECO:0000256" key="3">
    <source>
        <dbReference type="ARBA" id="ARBA00022538"/>
    </source>
</evidence>
<feature type="transmembrane region" description="Helical" evidence="12">
    <location>
        <begin position="379"/>
        <end position="399"/>
    </location>
</feature>
<protein>
    <recommendedName>
        <fullName evidence="17">Calcium-activated potassium channel BK alpha subunit domain-containing protein</fullName>
    </recommendedName>
</protein>
<dbReference type="Pfam" id="PF22614">
    <property type="entry name" value="Slo-like_RCK"/>
    <property type="match status" value="2"/>
</dbReference>
<keyword evidence="8" id="KW-0406">Ion transport</keyword>
<keyword evidence="7 12" id="KW-1133">Transmembrane helix</keyword>
<feature type="domain" description="RCK N-terminal" evidence="14">
    <location>
        <begin position="451"/>
        <end position="569"/>
    </location>
</feature>
<comment type="subcellular location">
    <subcellularLocation>
        <location evidence="1">Membrane</location>
        <topology evidence="1">Multi-pass membrane protein</topology>
    </subcellularLocation>
</comment>
<feature type="transmembrane region" description="Helical" evidence="12">
    <location>
        <begin position="302"/>
        <end position="318"/>
    </location>
</feature>
<keyword evidence="3" id="KW-0633">Potassium transport</keyword>
<feature type="compositionally biased region" description="Acidic residues" evidence="11">
    <location>
        <begin position="841"/>
        <end position="863"/>
    </location>
</feature>
<feature type="compositionally biased region" description="Basic residues" evidence="11">
    <location>
        <begin position="1082"/>
        <end position="1099"/>
    </location>
</feature>
<dbReference type="SUPFAM" id="SSF81324">
    <property type="entry name" value="Voltage-gated potassium channels"/>
    <property type="match status" value="1"/>
</dbReference>
<evidence type="ECO:0000256" key="2">
    <source>
        <dbReference type="ARBA" id="ARBA00022448"/>
    </source>
</evidence>
<evidence type="ECO:0000256" key="6">
    <source>
        <dbReference type="ARBA" id="ARBA00022958"/>
    </source>
</evidence>
<feature type="transmembrane region" description="Helical" evidence="12">
    <location>
        <begin position="411"/>
        <end position="434"/>
    </location>
</feature>
<evidence type="ECO:0000256" key="10">
    <source>
        <dbReference type="ARBA" id="ARBA00023303"/>
    </source>
</evidence>
<evidence type="ECO:0000259" key="14">
    <source>
        <dbReference type="Pfam" id="PF22614"/>
    </source>
</evidence>
<evidence type="ECO:0000313" key="16">
    <source>
        <dbReference type="Proteomes" id="UP001150569"/>
    </source>
</evidence>
<accession>A0A9W8AL75</accession>
<reference evidence="15" key="1">
    <citation type="submission" date="2022-07" db="EMBL/GenBank/DDBJ databases">
        <title>Phylogenomic reconstructions and comparative analyses of Kickxellomycotina fungi.</title>
        <authorList>
            <person name="Reynolds N.K."/>
            <person name="Stajich J.E."/>
            <person name="Barry K."/>
            <person name="Grigoriev I.V."/>
            <person name="Crous P."/>
            <person name="Smith M.E."/>
        </authorList>
    </citation>
    <scope>NUCLEOTIDE SEQUENCE</scope>
    <source>
        <strain evidence="15">RSA 861</strain>
    </source>
</reference>
<evidence type="ECO:0000256" key="1">
    <source>
        <dbReference type="ARBA" id="ARBA00004141"/>
    </source>
</evidence>
<evidence type="ECO:0000256" key="5">
    <source>
        <dbReference type="ARBA" id="ARBA00022826"/>
    </source>
</evidence>
<organism evidence="15 16">
    <name type="scientific">Tieghemiomyces parasiticus</name>
    <dbReference type="NCBI Taxonomy" id="78921"/>
    <lineage>
        <taxon>Eukaryota</taxon>
        <taxon>Fungi</taxon>
        <taxon>Fungi incertae sedis</taxon>
        <taxon>Zoopagomycota</taxon>
        <taxon>Kickxellomycotina</taxon>
        <taxon>Dimargaritomycetes</taxon>
        <taxon>Dimargaritales</taxon>
        <taxon>Dimargaritaceae</taxon>
        <taxon>Tieghemiomyces</taxon>
    </lineage>
</organism>
<dbReference type="InterPro" id="IPR003929">
    <property type="entry name" value="K_chnl_BK_asu"/>
</dbReference>
<dbReference type="GO" id="GO:0005267">
    <property type="term" value="F:potassium channel activity"/>
    <property type="evidence" value="ECO:0007669"/>
    <property type="project" value="UniProtKB-KW"/>
</dbReference>
<evidence type="ECO:0008006" key="17">
    <source>
        <dbReference type="Google" id="ProtNLM"/>
    </source>
</evidence>
<dbReference type="PANTHER" id="PTHR10027:SF10">
    <property type="entry name" value="SLOWPOKE 2, ISOFORM D"/>
    <property type="match status" value="1"/>
</dbReference>
<evidence type="ECO:0000256" key="8">
    <source>
        <dbReference type="ARBA" id="ARBA00023065"/>
    </source>
</evidence>
<dbReference type="PANTHER" id="PTHR10027">
    <property type="entry name" value="CALCIUM-ACTIVATED POTASSIUM CHANNEL ALPHA CHAIN"/>
    <property type="match status" value="1"/>
</dbReference>
<feature type="region of interest" description="Disordered" evidence="11">
    <location>
        <begin position="840"/>
        <end position="917"/>
    </location>
</feature>
<feature type="transmembrane region" description="Helical" evidence="12">
    <location>
        <begin position="241"/>
        <end position="261"/>
    </location>
</feature>
<feature type="domain" description="Calcium-activated potassium channel BK alpha subunit" evidence="13">
    <location>
        <begin position="594"/>
        <end position="690"/>
    </location>
</feature>
<dbReference type="OrthoDB" id="297496at2759"/>
<feature type="region of interest" description="Disordered" evidence="11">
    <location>
        <begin position="1082"/>
        <end position="1117"/>
    </location>
</feature>
<feature type="domain" description="RCK N-terminal" evidence="14">
    <location>
        <begin position="1129"/>
        <end position="1254"/>
    </location>
</feature>
<keyword evidence="2" id="KW-0813">Transport</keyword>